<keyword evidence="7" id="KW-1185">Reference proteome</keyword>
<keyword evidence="5" id="KW-0325">Glycoprotein</keyword>
<comment type="caution">
    <text evidence="6">The sequence shown here is derived from an EMBL/GenBank/DDBJ whole genome shotgun (WGS) entry which is preliminary data.</text>
</comment>
<organism evidence="6 7">
    <name type="scientific">Pristionchus fissidentatus</name>
    <dbReference type="NCBI Taxonomy" id="1538716"/>
    <lineage>
        <taxon>Eukaryota</taxon>
        <taxon>Metazoa</taxon>
        <taxon>Ecdysozoa</taxon>
        <taxon>Nematoda</taxon>
        <taxon>Chromadorea</taxon>
        <taxon>Rhabditida</taxon>
        <taxon>Rhabditina</taxon>
        <taxon>Diplogasteromorpha</taxon>
        <taxon>Diplogasteroidea</taxon>
        <taxon>Neodiplogasteridae</taxon>
        <taxon>Pristionchus</taxon>
    </lineage>
</organism>
<evidence type="ECO:0000313" key="6">
    <source>
        <dbReference type="EMBL" id="GMT14064.1"/>
    </source>
</evidence>
<sequence>AGEKRRKIVPANNLDMGCNAIRQRILPARNPSSGYPMAYAKVVHENYEFLEEQLAVTYSEENWYCFAPDVKATPEFHSRFTQLAFCLPNVVLAGKEYKTDSAGHYHTHAFFDCLRHLQSKDWNYIIFLQNNDIMIKSNREIIRIMQTMNGANDIELMQCSKDGRCDNLETNLGKLDLCPTTLNASDRNTCGKKNVTWGKGSVQVTLSRRTADFLTDNVDYQPLQDELNKNGYGIDEVFLQTLIVTKELGIPGSYPYRCLDEHPVSVNKHIFMTRLTHWGGHDDACGSGYWRHGLCVFGVEDLPYLSGVDYTMANKLMSDFDYAAISCIGELLYNRTWLGQDDHPLNIPVYENLPLVRLHKLEQTNPANVDALFKCPVLH</sequence>
<evidence type="ECO:0000313" key="7">
    <source>
        <dbReference type="Proteomes" id="UP001432322"/>
    </source>
</evidence>
<evidence type="ECO:0000256" key="3">
    <source>
        <dbReference type="ARBA" id="ARBA00022679"/>
    </source>
</evidence>
<comment type="subcellular location">
    <subcellularLocation>
        <location evidence="1">Membrane</location>
        <topology evidence="1">Single-pass type II membrane protein</topology>
    </subcellularLocation>
</comment>
<feature type="non-terminal residue" evidence="6">
    <location>
        <position position="1"/>
    </location>
</feature>
<evidence type="ECO:0000256" key="1">
    <source>
        <dbReference type="ARBA" id="ARBA00004606"/>
    </source>
</evidence>
<dbReference type="Proteomes" id="UP001432322">
    <property type="component" value="Unassembled WGS sequence"/>
</dbReference>
<dbReference type="Pfam" id="PF02485">
    <property type="entry name" value="Branch"/>
    <property type="match status" value="1"/>
</dbReference>
<dbReference type="PANTHER" id="PTHR46671">
    <property type="entry name" value="PROTEIN CBG11221"/>
    <property type="match status" value="1"/>
</dbReference>
<dbReference type="EMBL" id="BTSY01000002">
    <property type="protein sequence ID" value="GMT14064.1"/>
    <property type="molecule type" value="Genomic_DNA"/>
</dbReference>
<gene>
    <name evidence="6" type="ORF">PFISCL1PPCAC_5361</name>
</gene>
<reference evidence="6" key="1">
    <citation type="submission" date="2023-10" db="EMBL/GenBank/DDBJ databases">
        <title>Genome assembly of Pristionchus species.</title>
        <authorList>
            <person name="Yoshida K."/>
            <person name="Sommer R.J."/>
        </authorList>
    </citation>
    <scope>NUCLEOTIDE SEQUENCE</scope>
    <source>
        <strain evidence="6">RS5133</strain>
    </source>
</reference>
<protein>
    <submittedName>
        <fullName evidence="6">Uncharacterized protein</fullName>
    </submittedName>
</protein>
<dbReference type="GO" id="GO:0016757">
    <property type="term" value="F:glycosyltransferase activity"/>
    <property type="evidence" value="ECO:0007669"/>
    <property type="project" value="UniProtKB-KW"/>
</dbReference>
<keyword evidence="4" id="KW-0472">Membrane</keyword>
<dbReference type="InterPro" id="IPR003406">
    <property type="entry name" value="Glyco_trans_14"/>
</dbReference>
<dbReference type="PANTHER" id="PTHR46671:SF7">
    <property type="entry name" value="CORE-2_I-BRANCHING ENZYME"/>
    <property type="match status" value="1"/>
</dbReference>
<keyword evidence="3" id="KW-0808">Transferase</keyword>
<dbReference type="AlphaFoldDB" id="A0AAV5V827"/>
<evidence type="ECO:0000256" key="2">
    <source>
        <dbReference type="ARBA" id="ARBA00022676"/>
    </source>
</evidence>
<dbReference type="GO" id="GO:0016020">
    <property type="term" value="C:membrane"/>
    <property type="evidence" value="ECO:0007669"/>
    <property type="project" value="UniProtKB-SubCell"/>
</dbReference>
<proteinExistence type="predicted"/>
<accession>A0AAV5V827</accession>
<name>A0AAV5V827_9BILA</name>
<evidence type="ECO:0000256" key="5">
    <source>
        <dbReference type="ARBA" id="ARBA00023180"/>
    </source>
</evidence>
<keyword evidence="2" id="KW-0328">Glycosyltransferase</keyword>
<evidence type="ECO:0000256" key="4">
    <source>
        <dbReference type="ARBA" id="ARBA00023136"/>
    </source>
</evidence>